<accession>A0A417YWU6</accession>
<dbReference type="OrthoDB" id="9809821at2"/>
<dbReference type="RefSeq" id="WP_118919718.1">
    <property type="nucleotide sequence ID" value="NZ_QWEG01000003.1"/>
</dbReference>
<dbReference type="GO" id="GO:0016491">
    <property type="term" value="F:oxidoreductase activity"/>
    <property type="evidence" value="ECO:0007669"/>
    <property type="project" value="UniProtKB-KW"/>
</dbReference>
<keyword evidence="3" id="KW-1185">Reference proteome</keyword>
<dbReference type="SUPFAM" id="SSF51735">
    <property type="entry name" value="NAD(P)-binding Rossmann-fold domains"/>
    <property type="match status" value="1"/>
</dbReference>
<dbReference type="NCBIfam" id="NF004846">
    <property type="entry name" value="PRK06197.1"/>
    <property type="match status" value="1"/>
</dbReference>
<gene>
    <name evidence="2" type="ORF">D1B31_05325</name>
</gene>
<dbReference type="PANTHER" id="PTHR43157">
    <property type="entry name" value="PHOSPHATIDYLINOSITOL-GLYCAN BIOSYNTHESIS CLASS F PROTEIN-RELATED"/>
    <property type="match status" value="1"/>
</dbReference>
<dbReference type="PRINTS" id="PR00081">
    <property type="entry name" value="GDHRDH"/>
</dbReference>
<dbReference type="AlphaFoldDB" id="A0A417YWU6"/>
<dbReference type="EMBL" id="QWEG01000003">
    <property type="protein sequence ID" value="RHW42063.1"/>
    <property type="molecule type" value="Genomic_DNA"/>
</dbReference>
<organism evidence="2 3">
    <name type="scientific">Neobacillus notoginsengisoli</name>
    <dbReference type="NCBI Taxonomy" id="1578198"/>
    <lineage>
        <taxon>Bacteria</taxon>
        <taxon>Bacillati</taxon>
        <taxon>Bacillota</taxon>
        <taxon>Bacilli</taxon>
        <taxon>Bacillales</taxon>
        <taxon>Bacillaceae</taxon>
        <taxon>Neobacillus</taxon>
    </lineage>
</organism>
<protein>
    <submittedName>
        <fullName evidence="2">SDR family NAD(P)-dependent oxidoreductase</fullName>
    </submittedName>
</protein>
<reference evidence="2 3" key="1">
    <citation type="journal article" date="2017" name="Int. J. Syst. Evol. Microbiol.">
        <title>Bacillus notoginsengisoli sp. nov., a novel bacterium isolated from the rhizosphere of Panax notoginseng.</title>
        <authorList>
            <person name="Zhang M.Y."/>
            <person name="Cheng J."/>
            <person name="Cai Y."/>
            <person name="Zhang T.Y."/>
            <person name="Wu Y.Y."/>
            <person name="Manikprabhu D."/>
            <person name="Li W.J."/>
            <person name="Zhang Y.X."/>
        </authorList>
    </citation>
    <scope>NUCLEOTIDE SEQUENCE [LARGE SCALE GENOMIC DNA]</scope>
    <source>
        <strain evidence="2 3">JCM 30743</strain>
    </source>
</reference>
<evidence type="ECO:0000256" key="1">
    <source>
        <dbReference type="ARBA" id="ARBA00023002"/>
    </source>
</evidence>
<dbReference type="CDD" id="cd05327">
    <property type="entry name" value="retinol-DH_like_SDR_c_like"/>
    <property type="match status" value="1"/>
</dbReference>
<dbReference type="NCBIfam" id="NF004513">
    <property type="entry name" value="PRK05854.1"/>
    <property type="match status" value="1"/>
</dbReference>
<dbReference type="Proteomes" id="UP000284416">
    <property type="component" value="Unassembled WGS sequence"/>
</dbReference>
<keyword evidence="1" id="KW-0560">Oxidoreductase</keyword>
<dbReference type="Pfam" id="PF00106">
    <property type="entry name" value="adh_short"/>
    <property type="match status" value="1"/>
</dbReference>
<name>A0A417YWU6_9BACI</name>
<dbReference type="Gene3D" id="3.40.50.720">
    <property type="entry name" value="NAD(P)-binding Rossmann-like Domain"/>
    <property type="match status" value="1"/>
</dbReference>
<dbReference type="PANTHER" id="PTHR43157:SF31">
    <property type="entry name" value="PHOSPHATIDYLINOSITOL-GLYCAN BIOSYNTHESIS CLASS F PROTEIN"/>
    <property type="match status" value="1"/>
</dbReference>
<comment type="caution">
    <text evidence="2">The sequence shown here is derived from an EMBL/GenBank/DDBJ whole genome shotgun (WGS) entry which is preliminary data.</text>
</comment>
<sequence length="306" mass="33254">MSNGWTKNDIPDLTGKRVVITGGNSGIGFEAAHVLAERGAEVILASRNKGRAEAAVSKLSSVLPNTRISVMELNLSDLASVRAFATELCGAYPSLDILINNAGIMMPPYGRTKDGFEAQFGTNHLGHFALTGLLLNLLKKTADSRAVTISSLAAHNATIYFDNLDGSKWYKPYKFYGQSKLANMLFGKELDYKFKEYGLAVRSIVCHPGITHTNLASRNSGKDMNRLFQFISGAFTQPTEMGALPTLYAATEPGLSGGEYIGPDGKKKRRGNPMIDPVIDRIFDKEAASRLWSVSEDLTGITFDFS</sequence>
<dbReference type="InterPro" id="IPR002347">
    <property type="entry name" value="SDR_fam"/>
</dbReference>
<proteinExistence type="predicted"/>
<evidence type="ECO:0000313" key="3">
    <source>
        <dbReference type="Proteomes" id="UP000284416"/>
    </source>
</evidence>
<dbReference type="InterPro" id="IPR036291">
    <property type="entry name" value="NAD(P)-bd_dom_sf"/>
</dbReference>
<evidence type="ECO:0000313" key="2">
    <source>
        <dbReference type="EMBL" id="RHW42063.1"/>
    </source>
</evidence>